<organism evidence="2 3">
    <name type="scientific">Aspergillus sclerotialis</name>
    <dbReference type="NCBI Taxonomy" id="2070753"/>
    <lineage>
        <taxon>Eukaryota</taxon>
        <taxon>Fungi</taxon>
        <taxon>Dikarya</taxon>
        <taxon>Ascomycota</taxon>
        <taxon>Pezizomycotina</taxon>
        <taxon>Eurotiomycetes</taxon>
        <taxon>Eurotiomycetidae</taxon>
        <taxon>Eurotiales</taxon>
        <taxon>Aspergillaceae</taxon>
        <taxon>Aspergillus</taxon>
        <taxon>Aspergillus subgen. Polypaecilum</taxon>
    </lineage>
</organism>
<gene>
    <name evidence="2" type="ORF">PHISCL_00876</name>
</gene>
<dbReference type="Pfam" id="PF11958">
    <property type="entry name" value="DUF3472"/>
    <property type="match status" value="1"/>
</dbReference>
<dbReference type="EMBL" id="MVGC01000015">
    <property type="protein sequence ID" value="RJE26744.1"/>
    <property type="molecule type" value="Genomic_DNA"/>
</dbReference>
<dbReference type="InterPro" id="IPR021862">
    <property type="entry name" value="DUF3472"/>
</dbReference>
<dbReference type="Proteomes" id="UP000266188">
    <property type="component" value="Unassembled WGS sequence"/>
</dbReference>
<keyword evidence="3" id="KW-1185">Reference proteome</keyword>
<comment type="caution">
    <text evidence="2">The sequence shown here is derived from an EMBL/GenBank/DDBJ whole genome shotgun (WGS) entry which is preliminary data.</text>
</comment>
<evidence type="ECO:0000313" key="2">
    <source>
        <dbReference type="EMBL" id="RJE26744.1"/>
    </source>
</evidence>
<dbReference type="AlphaFoldDB" id="A0A3A3A4V3"/>
<keyword evidence="1" id="KW-0732">Signal</keyword>
<proteinExistence type="predicted"/>
<evidence type="ECO:0000313" key="3">
    <source>
        <dbReference type="Proteomes" id="UP000266188"/>
    </source>
</evidence>
<feature type="signal peptide" evidence="1">
    <location>
        <begin position="1"/>
        <end position="19"/>
    </location>
</feature>
<name>A0A3A3A4V3_9EURO</name>
<dbReference type="OrthoDB" id="5576763at2759"/>
<feature type="chain" id="PRO_5017432793" evidence="1">
    <location>
        <begin position="20"/>
        <end position="238"/>
    </location>
</feature>
<dbReference type="STRING" id="2070753.A0A3A3A4V3"/>
<protein>
    <submittedName>
        <fullName evidence="2">Uncharacterized protein</fullName>
    </submittedName>
</protein>
<sequence>MKTFSILAAGASFLPFTSALVGWTWSVENTPDDGLKDITFPMNIANAQHESGYYFAQQFNFVDIDDVGYAGLQPREDNSNGDSIIHAAFSSFQDGTTSDDSNCSKGADGGPGVSCAVDFPGSYAHTYNVYVKNDQGTTWTGTVVDTVTSQKIHIGTYTLPSEAKGIKGSQLGFIEDYAGHDAAELPYTNVTVGVPTTSTEGATGKMDEPYEYGDTKGKVDFDFVKLSNGGYQMSCGFK</sequence>
<evidence type="ECO:0000256" key="1">
    <source>
        <dbReference type="SAM" id="SignalP"/>
    </source>
</evidence>
<reference evidence="3" key="1">
    <citation type="submission" date="2017-02" db="EMBL/GenBank/DDBJ databases">
        <authorList>
            <person name="Tafer H."/>
            <person name="Lopandic K."/>
        </authorList>
    </citation>
    <scope>NUCLEOTIDE SEQUENCE [LARGE SCALE GENOMIC DNA]</scope>
    <source>
        <strain evidence="3">CBS 366.77</strain>
    </source>
</reference>
<accession>A0A3A3A4V3</accession>